<dbReference type="Proteomes" id="UP000012589">
    <property type="component" value="Unassembled WGS sequence"/>
</dbReference>
<name>N1ZZ80_9FIRM</name>
<dbReference type="AlphaFoldDB" id="N1ZZ80"/>
<proteinExistence type="predicted"/>
<accession>N1ZZ80</accession>
<protein>
    <submittedName>
        <fullName evidence="1">Uncharacterized protein</fullName>
    </submittedName>
</protein>
<sequence length="69" mass="8009">MTWQNLVKSQIESLENDRNKEVKKMDKIRESDSPANFSKKVEIAANIKSITESINVLYILLGREREVTE</sequence>
<dbReference type="STRING" id="1235802.C823_04784"/>
<evidence type="ECO:0000313" key="1">
    <source>
        <dbReference type="EMBL" id="EMZ21211.1"/>
    </source>
</evidence>
<evidence type="ECO:0000313" key="2">
    <source>
        <dbReference type="Proteomes" id="UP000012589"/>
    </source>
</evidence>
<dbReference type="EMBL" id="AQFT01000136">
    <property type="protein sequence ID" value="EMZ21211.1"/>
    <property type="molecule type" value="Genomic_DNA"/>
</dbReference>
<reference evidence="1 2" key="1">
    <citation type="journal article" date="2014" name="Genome Announc.">
        <title>Draft genome sequences of the altered schaedler flora, a defined bacterial community from gnotobiotic mice.</title>
        <authorList>
            <person name="Wannemuehler M.J."/>
            <person name="Overstreet A.M."/>
            <person name="Ward D.V."/>
            <person name="Phillips G.J."/>
        </authorList>
    </citation>
    <scope>NUCLEOTIDE SEQUENCE [LARGE SCALE GENOMIC DNA]</scope>
    <source>
        <strain evidence="1 2">ASF492</strain>
    </source>
</reference>
<keyword evidence="2" id="KW-1185">Reference proteome</keyword>
<dbReference type="HOGENOM" id="CLU_2769692_0_0_9"/>
<organism evidence="1 2">
    <name type="scientific">Eubacterium plexicaudatum ASF492</name>
    <dbReference type="NCBI Taxonomy" id="1235802"/>
    <lineage>
        <taxon>Bacteria</taxon>
        <taxon>Bacillati</taxon>
        <taxon>Bacillota</taxon>
        <taxon>Clostridia</taxon>
        <taxon>Eubacteriales</taxon>
        <taxon>Eubacteriaceae</taxon>
        <taxon>Eubacterium</taxon>
    </lineage>
</organism>
<dbReference type="PATRIC" id="fig|1235802.3.peg.5037"/>
<comment type="caution">
    <text evidence="1">The sequence shown here is derived from an EMBL/GenBank/DDBJ whole genome shotgun (WGS) entry which is preliminary data.</text>
</comment>
<gene>
    <name evidence="1" type="ORF">C823_04784</name>
</gene>